<dbReference type="InterPro" id="IPR029032">
    <property type="entry name" value="AhpD-like"/>
</dbReference>
<dbReference type="InterPro" id="IPR052999">
    <property type="entry name" value="PTS1_Protein"/>
</dbReference>
<proteinExistence type="predicted"/>
<accession>A0A9P9WRU0</accession>
<dbReference type="AlphaFoldDB" id="A0A9P9WRU0"/>
<sequence>MIASALAPVMTPALLSTLRNHPGLPRHTWYIVAASALAVLNRPDEIPKIYTYVVETGSHGADLSSSPDQQLRVARRMREALIKTSAIGGVPKTINSLLSLKGATPPGMLDEPGYPSPTGRVKDVYEVPCSEVLQRGQTFFDKIYGKIARRIMGQLDRSGTEDLGLTARLVYGHIISNTSILTPAETSFVLIAGLIPQDVNPQLKGHLRGALNGGATVEQVRAVREVTLMICEASGMRRLAEDAVGGWGWRTEVANV</sequence>
<dbReference type="Proteomes" id="UP000829685">
    <property type="component" value="Unassembled WGS sequence"/>
</dbReference>
<name>A0A9P9WRU0_9PEZI</name>
<keyword evidence="2" id="KW-1185">Reference proteome</keyword>
<protein>
    <recommendedName>
        <fullName evidence="3">Carboxymuconolactone decarboxylase-like domain-containing protein</fullName>
    </recommendedName>
</protein>
<evidence type="ECO:0008006" key="3">
    <source>
        <dbReference type="Google" id="ProtNLM"/>
    </source>
</evidence>
<dbReference type="PANTHER" id="PTHR28180:SF2">
    <property type="entry name" value="PEROXISOMAL PROTEIN 2"/>
    <property type="match status" value="1"/>
</dbReference>
<organism evidence="1 2">
    <name type="scientific">Neoarthrinium moseri</name>
    <dbReference type="NCBI Taxonomy" id="1658444"/>
    <lineage>
        <taxon>Eukaryota</taxon>
        <taxon>Fungi</taxon>
        <taxon>Dikarya</taxon>
        <taxon>Ascomycota</taxon>
        <taxon>Pezizomycotina</taxon>
        <taxon>Sordariomycetes</taxon>
        <taxon>Xylariomycetidae</taxon>
        <taxon>Amphisphaeriales</taxon>
        <taxon>Apiosporaceae</taxon>
        <taxon>Neoarthrinium</taxon>
    </lineage>
</organism>
<gene>
    <name evidence="1" type="ORF">JX265_004108</name>
</gene>
<comment type="caution">
    <text evidence="1">The sequence shown here is derived from an EMBL/GenBank/DDBJ whole genome shotgun (WGS) entry which is preliminary data.</text>
</comment>
<reference evidence="1" key="1">
    <citation type="submission" date="2021-03" db="EMBL/GenBank/DDBJ databases">
        <title>Revisited historic fungal species revealed as producer of novel bioactive compounds through whole genome sequencing and comparative genomics.</title>
        <authorList>
            <person name="Vignolle G.A."/>
            <person name="Hochenegger N."/>
            <person name="Mach R.L."/>
            <person name="Mach-Aigner A.R."/>
            <person name="Javad Rahimi M."/>
            <person name="Salim K.A."/>
            <person name="Chan C.M."/>
            <person name="Lim L.B.L."/>
            <person name="Cai F."/>
            <person name="Druzhinina I.S."/>
            <person name="U'Ren J.M."/>
            <person name="Derntl C."/>
        </authorList>
    </citation>
    <scope>NUCLEOTIDE SEQUENCE</scope>
    <source>
        <strain evidence="1">TUCIM 5799</strain>
    </source>
</reference>
<evidence type="ECO:0000313" key="1">
    <source>
        <dbReference type="EMBL" id="KAI1876582.1"/>
    </source>
</evidence>
<dbReference type="SUPFAM" id="SSF69118">
    <property type="entry name" value="AhpD-like"/>
    <property type="match status" value="1"/>
</dbReference>
<dbReference type="PANTHER" id="PTHR28180">
    <property type="entry name" value="CONSERVED MITOCHONDRIAL PROTEIN-RELATED"/>
    <property type="match status" value="1"/>
</dbReference>
<dbReference type="EMBL" id="JAFIMR010000007">
    <property type="protein sequence ID" value="KAI1876582.1"/>
    <property type="molecule type" value="Genomic_DNA"/>
</dbReference>
<dbReference type="Gene3D" id="1.20.1290.10">
    <property type="entry name" value="AhpD-like"/>
    <property type="match status" value="1"/>
</dbReference>
<evidence type="ECO:0000313" key="2">
    <source>
        <dbReference type="Proteomes" id="UP000829685"/>
    </source>
</evidence>